<organism evidence="2 3">
    <name type="scientific">Bernardetia litoralis (strain ATCC 23117 / DSM 6794 / NBRC 15988 / NCIMB 1366 / Fx l1 / Sio-4)</name>
    <name type="common">Flexibacter litoralis</name>
    <dbReference type="NCBI Taxonomy" id="880071"/>
    <lineage>
        <taxon>Bacteria</taxon>
        <taxon>Pseudomonadati</taxon>
        <taxon>Bacteroidota</taxon>
        <taxon>Cytophagia</taxon>
        <taxon>Cytophagales</taxon>
        <taxon>Bernardetiaceae</taxon>
        <taxon>Bernardetia</taxon>
    </lineage>
</organism>
<dbReference type="STRING" id="880071.Fleli_1040"/>
<sequence length="539" mass="58761" precursor="true">MNHTYKLYKIKLSKLIGCLALVALVGHSNLSSAQIAQGSFGYYADANRFAQTIPTMGANARIQGIGGAATAIGGDISSASVNPAGLGYLKRSEITFSPSLSFLGSDATYNSANQNTLTEDAKLNFNFAQLGAAFLLPSDNSSGYKGGAFSVSYSRLNSFQRRTSYEGTNSENSIIDYFLNQADGISWSSIYPSGGATDLLALAYDAYLINEDFDYDNGGQNTYYSFVPVAPTLQREVIEYSGSQSQWNFSYGGNYDDKLFFGAALGIQSFRYKESKRYEEIVTGEPTDASQVKSLNSLVIGEDLSISGTGVNFTAGVIYRPIYAVRLGASFTTPTYFSVTDTYNANLSALYNNYNFGEDESGNPIILNDVNGNTLDLESTYNMTTPLRASLGAAFFVGKLGFISADVDFINYESSKLLSPPQEFSFTADNQTIKNLYASTMNYRLGAELRIETFYLRAGVGLYGNTIKEEFRQENEDAFQTRISGGLGIHKESFYIDLAVVQQANNTTYTPYNLSDNSNPTVDIKNTTTNVVATVGFHF</sequence>
<accession>I4AHQ0</accession>
<reference evidence="3" key="1">
    <citation type="submission" date="2012-06" db="EMBL/GenBank/DDBJ databases">
        <title>The complete genome of Flexibacter litoralis DSM 6794.</title>
        <authorList>
            <person name="Lucas S."/>
            <person name="Copeland A."/>
            <person name="Lapidus A."/>
            <person name="Glavina del Rio T."/>
            <person name="Dalin E."/>
            <person name="Tice H."/>
            <person name="Bruce D."/>
            <person name="Goodwin L."/>
            <person name="Pitluck S."/>
            <person name="Peters L."/>
            <person name="Ovchinnikova G."/>
            <person name="Lu M."/>
            <person name="Kyrpides N."/>
            <person name="Mavromatis K."/>
            <person name="Ivanova N."/>
            <person name="Brettin T."/>
            <person name="Detter J.C."/>
            <person name="Han C."/>
            <person name="Larimer F."/>
            <person name="Land M."/>
            <person name="Hauser L."/>
            <person name="Markowitz V."/>
            <person name="Cheng J.-F."/>
            <person name="Hugenholtz P."/>
            <person name="Woyke T."/>
            <person name="Wu D."/>
            <person name="Spring S."/>
            <person name="Lang E."/>
            <person name="Kopitz M."/>
            <person name="Brambilla E."/>
            <person name="Klenk H.-P."/>
            <person name="Eisen J.A."/>
        </authorList>
    </citation>
    <scope>NUCLEOTIDE SEQUENCE [LARGE SCALE GENOMIC DNA]</scope>
    <source>
        <strain evidence="3">ATCC 23117 / DSM 6794 / NBRC 15988 / NCIMB 1366 / Sio-4</strain>
    </source>
</reference>
<dbReference type="PATRIC" id="fig|880071.3.peg.1017"/>
<dbReference type="AlphaFoldDB" id="I4AHQ0"/>
<evidence type="ECO:0000313" key="2">
    <source>
        <dbReference type="EMBL" id="AFM03485.1"/>
    </source>
</evidence>
<evidence type="ECO:0000256" key="1">
    <source>
        <dbReference type="SAM" id="SignalP"/>
    </source>
</evidence>
<protein>
    <submittedName>
        <fullName evidence="2">Outer membrane protein transport protein (OMPP1/FadL/TodX)</fullName>
    </submittedName>
</protein>
<dbReference type="KEGG" id="fli:Fleli_1040"/>
<dbReference type="eggNOG" id="COG2067">
    <property type="taxonomic scope" value="Bacteria"/>
</dbReference>
<feature type="chain" id="PRO_5003686122" evidence="1">
    <location>
        <begin position="34"/>
        <end position="539"/>
    </location>
</feature>
<dbReference type="RefSeq" id="WP_014796943.1">
    <property type="nucleotide sequence ID" value="NC_018018.1"/>
</dbReference>
<keyword evidence="3" id="KW-1185">Reference proteome</keyword>
<gene>
    <name evidence="2" type="ordered locus">Fleli_1040</name>
</gene>
<name>I4AHQ0_BERLS</name>
<dbReference type="HOGENOM" id="CLU_034649_0_0_10"/>
<dbReference type="OrthoDB" id="9765571at2"/>
<feature type="signal peptide" evidence="1">
    <location>
        <begin position="1"/>
        <end position="33"/>
    </location>
</feature>
<proteinExistence type="predicted"/>
<dbReference type="Gene3D" id="2.40.160.60">
    <property type="entry name" value="Outer membrane protein transport protein (OMPP1/FadL/TodX)"/>
    <property type="match status" value="1"/>
</dbReference>
<dbReference type="EMBL" id="CP003345">
    <property type="protein sequence ID" value="AFM03485.1"/>
    <property type="molecule type" value="Genomic_DNA"/>
</dbReference>
<dbReference type="SUPFAM" id="SSF56935">
    <property type="entry name" value="Porins"/>
    <property type="match status" value="1"/>
</dbReference>
<keyword evidence="1" id="KW-0732">Signal</keyword>
<dbReference type="Proteomes" id="UP000006054">
    <property type="component" value="Chromosome"/>
</dbReference>
<evidence type="ECO:0000313" key="3">
    <source>
        <dbReference type="Proteomes" id="UP000006054"/>
    </source>
</evidence>